<evidence type="ECO:0000256" key="10">
    <source>
        <dbReference type="PIRNR" id="PIRNR006268"/>
    </source>
</evidence>
<evidence type="ECO:0000256" key="11">
    <source>
        <dbReference type="PIRSR" id="PIRSR006268-2"/>
    </source>
</evidence>
<sequence length="321" mass="33866">MTPNDISRDALRAVFSLTGTQPGAVSARQAIMGGHGTITLVGASEQLLTRAWELASQCEKLWTRFSPDSDISRLNLAEGKPVVVDPLTFRLISAMRVGHEISLGAFDPTLLVDELTAGYGASVLDPTRITRLPASAVSPGNIAGIRLSDTSVTLPLGTVLDAGGIGKGLAADIVCEFALAEGAWGAMAEFGGDIVVAGNAPDGVAWRLGIENPFDTQTHAAIIRLSQGAIVTSSQRKRRFGQEGDETHHLIDPATHLSAQTTVQTVTVIAATGARAEALTKPGFLQDTTHYLKWLPSVGAAGMVIDDTGAERVSENWMRYQ</sequence>
<dbReference type="GO" id="GO:0016740">
    <property type="term" value="F:transferase activity"/>
    <property type="evidence" value="ECO:0007669"/>
    <property type="project" value="UniProtKB-UniRule"/>
</dbReference>
<keyword evidence="3 10" id="KW-0285">Flavoprotein</keyword>
<dbReference type="EMBL" id="JACGWU010000004">
    <property type="protein sequence ID" value="MBA8829363.1"/>
    <property type="molecule type" value="Genomic_DNA"/>
</dbReference>
<evidence type="ECO:0000256" key="2">
    <source>
        <dbReference type="ARBA" id="ARBA00016337"/>
    </source>
</evidence>
<dbReference type="EC" id="2.7.1.180" evidence="1 10"/>
<gene>
    <name evidence="12" type="ORF">FB555_001468</name>
</gene>
<keyword evidence="13" id="KW-1185">Reference proteome</keyword>
<dbReference type="AlphaFoldDB" id="A0A7W3JU89"/>
<dbReference type="RefSeq" id="WP_182484801.1">
    <property type="nucleotide sequence ID" value="NZ_JACGWU010000004.1"/>
</dbReference>
<evidence type="ECO:0000313" key="12">
    <source>
        <dbReference type="EMBL" id="MBA8829363.1"/>
    </source>
</evidence>
<evidence type="ECO:0000256" key="3">
    <source>
        <dbReference type="ARBA" id="ARBA00022630"/>
    </source>
</evidence>
<dbReference type="InterPro" id="IPR024932">
    <property type="entry name" value="ApbE"/>
</dbReference>
<keyword evidence="12" id="KW-0449">Lipoprotein</keyword>
<evidence type="ECO:0000256" key="9">
    <source>
        <dbReference type="ARBA" id="ARBA00048540"/>
    </source>
</evidence>
<feature type="binding site" evidence="11">
    <location>
        <position position="164"/>
    </location>
    <ligand>
        <name>Mg(2+)</name>
        <dbReference type="ChEBI" id="CHEBI:18420"/>
    </ligand>
</feature>
<dbReference type="PANTHER" id="PTHR30040:SF2">
    <property type="entry name" value="FAD:PROTEIN FMN TRANSFERASE"/>
    <property type="match status" value="1"/>
</dbReference>
<protein>
    <recommendedName>
        <fullName evidence="2 10">FAD:protein FMN transferase</fullName>
        <ecNumber evidence="1 10">2.7.1.180</ecNumber>
    </recommendedName>
    <alternativeName>
        <fullName evidence="8 10">Flavin transferase</fullName>
    </alternativeName>
</protein>
<dbReference type="InterPro" id="IPR003374">
    <property type="entry name" value="ApbE-like_sf"/>
</dbReference>
<keyword evidence="6 10" id="KW-0274">FAD</keyword>
<dbReference type="PIRSF" id="PIRSF006268">
    <property type="entry name" value="ApbE"/>
    <property type="match status" value="1"/>
</dbReference>
<accession>A0A7W3JU89</accession>
<dbReference type="GO" id="GO:0046872">
    <property type="term" value="F:metal ion binding"/>
    <property type="evidence" value="ECO:0007669"/>
    <property type="project" value="UniProtKB-UniRule"/>
</dbReference>
<proteinExistence type="inferred from homology"/>
<keyword evidence="7 10" id="KW-0460">Magnesium</keyword>
<dbReference type="PANTHER" id="PTHR30040">
    <property type="entry name" value="THIAMINE BIOSYNTHESIS LIPOPROTEIN APBE"/>
    <property type="match status" value="1"/>
</dbReference>
<dbReference type="Gene3D" id="3.10.520.10">
    <property type="entry name" value="ApbE-like domains"/>
    <property type="match status" value="1"/>
</dbReference>
<comment type="similarity">
    <text evidence="10">Belongs to the ApbE family.</text>
</comment>
<comment type="catalytic activity">
    <reaction evidence="9 10">
        <text>L-threonyl-[protein] + FAD = FMN-L-threonyl-[protein] + AMP + H(+)</text>
        <dbReference type="Rhea" id="RHEA:36847"/>
        <dbReference type="Rhea" id="RHEA-COMP:11060"/>
        <dbReference type="Rhea" id="RHEA-COMP:11061"/>
        <dbReference type="ChEBI" id="CHEBI:15378"/>
        <dbReference type="ChEBI" id="CHEBI:30013"/>
        <dbReference type="ChEBI" id="CHEBI:57692"/>
        <dbReference type="ChEBI" id="CHEBI:74257"/>
        <dbReference type="ChEBI" id="CHEBI:456215"/>
        <dbReference type="EC" id="2.7.1.180"/>
    </reaction>
</comment>
<evidence type="ECO:0000313" key="13">
    <source>
        <dbReference type="Proteomes" id="UP000524237"/>
    </source>
</evidence>
<evidence type="ECO:0000256" key="5">
    <source>
        <dbReference type="ARBA" id="ARBA00022723"/>
    </source>
</evidence>
<evidence type="ECO:0000256" key="6">
    <source>
        <dbReference type="ARBA" id="ARBA00022827"/>
    </source>
</evidence>
<reference evidence="12 13" key="1">
    <citation type="submission" date="2020-07" db="EMBL/GenBank/DDBJ databases">
        <title>Sequencing the genomes of 1000 actinobacteria strains.</title>
        <authorList>
            <person name="Klenk H.-P."/>
        </authorList>
    </citation>
    <scope>NUCLEOTIDE SEQUENCE [LARGE SCALE GENOMIC DNA]</scope>
    <source>
        <strain evidence="12 13">DSM 23737</strain>
    </source>
</reference>
<comment type="cofactor">
    <cofactor evidence="11">
        <name>Mg(2+)</name>
        <dbReference type="ChEBI" id="CHEBI:18420"/>
    </cofactor>
    <cofactor evidence="11">
        <name>Mn(2+)</name>
        <dbReference type="ChEBI" id="CHEBI:29035"/>
    </cofactor>
    <text evidence="11">Magnesium. Can also use manganese.</text>
</comment>
<evidence type="ECO:0000256" key="8">
    <source>
        <dbReference type="ARBA" id="ARBA00031306"/>
    </source>
</evidence>
<comment type="caution">
    <text evidence="12">The sequence shown here is derived from an EMBL/GenBank/DDBJ whole genome shotgun (WGS) entry which is preliminary data.</text>
</comment>
<dbReference type="Proteomes" id="UP000524237">
    <property type="component" value="Unassembled WGS sequence"/>
</dbReference>
<keyword evidence="5 10" id="KW-0479">Metal-binding</keyword>
<keyword evidence="4 10" id="KW-0808">Transferase</keyword>
<evidence type="ECO:0000256" key="7">
    <source>
        <dbReference type="ARBA" id="ARBA00022842"/>
    </source>
</evidence>
<dbReference type="Pfam" id="PF02424">
    <property type="entry name" value="ApbE"/>
    <property type="match status" value="1"/>
</dbReference>
<organism evidence="12 13">
    <name type="scientific">Alpinimonas psychrophila</name>
    <dbReference type="NCBI Taxonomy" id="748908"/>
    <lineage>
        <taxon>Bacteria</taxon>
        <taxon>Bacillati</taxon>
        <taxon>Actinomycetota</taxon>
        <taxon>Actinomycetes</taxon>
        <taxon>Micrococcales</taxon>
        <taxon>Microbacteriaceae</taxon>
        <taxon>Alpinimonas</taxon>
    </lineage>
</organism>
<name>A0A7W3JU89_9MICO</name>
<evidence type="ECO:0000256" key="1">
    <source>
        <dbReference type="ARBA" id="ARBA00011955"/>
    </source>
</evidence>
<dbReference type="SUPFAM" id="SSF143631">
    <property type="entry name" value="ApbE-like"/>
    <property type="match status" value="1"/>
</dbReference>
<evidence type="ECO:0000256" key="4">
    <source>
        <dbReference type="ARBA" id="ARBA00022679"/>
    </source>
</evidence>